<dbReference type="InterPro" id="IPR001279">
    <property type="entry name" value="Metallo-B-lactamas"/>
</dbReference>
<feature type="domain" description="Metallo-beta-lactamase" evidence="1">
    <location>
        <begin position="22"/>
        <end position="200"/>
    </location>
</feature>
<dbReference type="InterPro" id="IPR036866">
    <property type="entry name" value="RibonucZ/Hydroxyglut_hydro"/>
</dbReference>
<evidence type="ECO:0000259" key="1">
    <source>
        <dbReference type="SMART" id="SM00849"/>
    </source>
</evidence>
<sequence>MERGNPTFGYLMRFCSLRSGSSGNAAYIGYKDVHILVDAGLSGSTIEKSLESIDVSPRDITAILITHEHNDHIKGAGVLSRRYNIPIYANEATWASMENLLGEINCDNKRFFKTGEDFTLGDVRIRPFKKSHDAVEPVGFSFFCGQNKATIATDLGYISRGVAANIMDSDIVMLESNHDVDMLINGSYPWTLKKRILSPHGHLSNKDAAEAIKKFIKLKSIGKIYLGHLSQNNNKPEIAYKTVTDVLKEEGIDYEINIALRYAESDIVEI</sequence>
<gene>
    <name evidence="2" type="ORF">CE561_04925</name>
</gene>
<comment type="caution">
    <text evidence="2">The sequence shown here is derived from an EMBL/GenBank/DDBJ whole genome shotgun (WGS) entry which is preliminary data.</text>
</comment>
<dbReference type="SUPFAM" id="SSF56281">
    <property type="entry name" value="Metallo-hydrolase/oxidoreductase"/>
    <property type="match status" value="1"/>
</dbReference>
<protein>
    <submittedName>
        <fullName evidence="2">MBL fold metallo-hydrolase</fullName>
    </submittedName>
</protein>
<dbReference type="InterPro" id="IPR052533">
    <property type="entry name" value="WalJ/YycJ-like"/>
</dbReference>
<name>A0A231VJX0_THETR</name>
<evidence type="ECO:0000313" key="2">
    <source>
        <dbReference type="EMBL" id="OXT08484.1"/>
    </source>
</evidence>
<dbReference type="PANTHER" id="PTHR47619">
    <property type="entry name" value="METALLO-HYDROLASE YYCJ-RELATED"/>
    <property type="match status" value="1"/>
</dbReference>
<reference evidence="2 3" key="1">
    <citation type="submission" date="2017-06" db="EMBL/GenBank/DDBJ databases">
        <title>Isolation and characterization of a thermophilic and butanogenic Thermoanaerobacterium thermosaccharolyticum M5 capable of efficient degradation of hemicellulose.</title>
        <authorList>
            <person name="Xin F."/>
            <person name="Jiang Y."/>
        </authorList>
    </citation>
    <scope>NUCLEOTIDE SEQUENCE [LARGE SCALE GENOMIC DNA]</scope>
    <source>
        <strain evidence="2 3">M5</strain>
    </source>
</reference>
<dbReference type="Gene3D" id="3.60.15.10">
    <property type="entry name" value="Ribonuclease Z/Hydroxyacylglutathione hydrolase-like"/>
    <property type="match status" value="1"/>
</dbReference>
<proteinExistence type="predicted"/>
<dbReference type="EMBL" id="NKHD01000014">
    <property type="protein sequence ID" value="OXT08484.1"/>
    <property type="molecule type" value="Genomic_DNA"/>
</dbReference>
<organism evidence="2 3">
    <name type="scientific">Thermoanaerobacterium thermosaccharolyticum</name>
    <name type="common">Clostridium thermosaccharolyticum</name>
    <dbReference type="NCBI Taxonomy" id="1517"/>
    <lineage>
        <taxon>Bacteria</taxon>
        <taxon>Bacillati</taxon>
        <taxon>Bacillota</taxon>
        <taxon>Clostridia</taxon>
        <taxon>Thermoanaerobacterales</taxon>
        <taxon>Thermoanaerobacteraceae</taxon>
        <taxon>Thermoanaerobacterium</taxon>
    </lineage>
</organism>
<evidence type="ECO:0000313" key="3">
    <source>
        <dbReference type="Proteomes" id="UP000215301"/>
    </source>
</evidence>
<dbReference type="Proteomes" id="UP000215301">
    <property type="component" value="Unassembled WGS sequence"/>
</dbReference>
<dbReference type="AlphaFoldDB" id="A0A231VJX0"/>
<dbReference type="PANTHER" id="PTHR47619:SF1">
    <property type="entry name" value="EXODEOXYRIBONUCLEASE WALJ"/>
    <property type="match status" value="1"/>
</dbReference>
<dbReference type="GO" id="GO:0016787">
    <property type="term" value="F:hydrolase activity"/>
    <property type="evidence" value="ECO:0007669"/>
    <property type="project" value="UniProtKB-KW"/>
</dbReference>
<accession>A0A231VJX0</accession>
<keyword evidence="2" id="KW-0378">Hydrolase</keyword>
<dbReference type="Pfam" id="PF12706">
    <property type="entry name" value="Lactamase_B_2"/>
    <property type="match status" value="1"/>
</dbReference>
<dbReference type="SMART" id="SM00849">
    <property type="entry name" value="Lactamase_B"/>
    <property type="match status" value="1"/>
</dbReference>